<proteinExistence type="predicted"/>
<name>A0A382ZCR8_9ZZZZ</name>
<protein>
    <submittedName>
        <fullName evidence="2">Uncharacterized protein</fullName>
    </submittedName>
</protein>
<keyword evidence="1" id="KW-1133">Transmembrane helix</keyword>
<dbReference type="AlphaFoldDB" id="A0A382ZCR8"/>
<gene>
    <name evidence="2" type="ORF">METZ01_LOCUS446170</name>
</gene>
<dbReference type="EMBL" id="UINC01182866">
    <property type="protein sequence ID" value="SVD93316.1"/>
    <property type="molecule type" value="Genomic_DNA"/>
</dbReference>
<feature type="transmembrane region" description="Helical" evidence="1">
    <location>
        <begin position="20"/>
        <end position="41"/>
    </location>
</feature>
<reference evidence="2" key="1">
    <citation type="submission" date="2018-05" db="EMBL/GenBank/DDBJ databases">
        <authorList>
            <person name="Lanie J.A."/>
            <person name="Ng W.-L."/>
            <person name="Kazmierczak K.M."/>
            <person name="Andrzejewski T.M."/>
            <person name="Davidsen T.M."/>
            <person name="Wayne K.J."/>
            <person name="Tettelin H."/>
            <person name="Glass J.I."/>
            <person name="Rusch D."/>
            <person name="Podicherti R."/>
            <person name="Tsui H.-C.T."/>
            <person name="Winkler M.E."/>
        </authorList>
    </citation>
    <scope>NUCLEOTIDE SEQUENCE</scope>
</reference>
<sequence>MCGTALSAGDPVTQGFNWSIAFLMAMPYVVFGVVGGWLAYVHRRHPN</sequence>
<evidence type="ECO:0000313" key="2">
    <source>
        <dbReference type="EMBL" id="SVD93316.1"/>
    </source>
</evidence>
<keyword evidence="1" id="KW-0472">Membrane</keyword>
<keyword evidence="1" id="KW-0812">Transmembrane</keyword>
<accession>A0A382ZCR8</accession>
<organism evidence="2">
    <name type="scientific">marine metagenome</name>
    <dbReference type="NCBI Taxonomy" id="408172"/>
    <lineage>
        <taxon>unclassified sequences</taxon>
        <taxon>metagenomes</taxon>
        <taxon>ecological metagenomes</taxon>
    </lineage>
</organism>
<evidence type="ECO:0000256" key="1">
    <source>
        <dbReference type="SAM" id="Phobius"/>
    </source>
</evidence>
<feature type="non-terminal residue" evidence="2">
    <location>
        <position position="47"/>
    </location>
</feature>